<sequence>MMNRKTERLIDQIAFQTLAGAYAFYFNEYNDHRRAMQSTCKMAIREGFVPAACWVSTAQLAAGRPTHSVAFTKGQSSALNIVFIGGVSILSELDVIYDHSHNIHAGWKLIDSEAAELYHQWAMLVEPHDVAYQVGS</sequence>
<dbReference type="RefSeq" id="WP_074828741.1">
    <property type="nucleotide sequence ID" value="NZ_FOEV01000014.1"/>
</dbReference>
<reference evidence="1 2" key="1">
    <citation type="submission" date="2016-10" db="EMBL/GenBank/DDBJ databases">
        <authorList>
            <person name="Varghese N."/>
            <person name="Submissions S."/>
        </authorList>
    </citation>
    <scope>NUCLEOTIDE SEQUENCE [LARGE SCALE GENOMIC DNA]</scope>
    <source>
        <strain evidence="1 2">LMG 21974</strain>
    </source>
</reference>
<evidence type="ECO:0000313" key="2">
    <source>
        <dbReference type="Proteomes" id="UP000183210"/>
    </source>
</evidence>
<organism evidence="1 2">
    <name type="scientific">Pseudomonas lutea</name>
    <dbReference type="NCBI Taxonomy" id="243924"/>
    <lineage>
        <taxon>Bacteria</taxon>
        <taxon>Pseudomonadati</taxon>
        <taxon>Pseudomonadota</taxon>
        <taxon>Gammaproteobacteria</taxon>
        <taxon>Pseudomonadales</taxon>
        <taxon>Pseudomonadaceae</taxon>
        <taxon>Pseudomonas</taxon>
    </lineage>
</organism>
<dbReference type="GeneID" id="300269197"/>
<protein>
    <submittedName>
        <fullName evidence="1">Uncharacterized protein</fullName>
    </submittedName>
</protein>
<gene>
    <name evidence="1" type="ORF">SAMN05216409_11460</name>
</gene>
<dbReference type="AlphaFoldDB" id="A0A9X8MG77"/>
<proteinExistence type="predicted"/>
<accession>A0A9X8MG77</accession>
<dbReference type="EMBL" id="FOEV01000014">
    <property type="protein sequence ID" value="SER22022.1"/>
    <property type="molecule type" value="Genomic_DNA"/>
</dbReference>
<dbReference type="Proteomes" id="UP000183210">
    <property type="component" value="Unassembled WGS sequence"/>
</dbReference>
<name>A0A9X8MG77_9PSED</name>
<comment type="caution">
    <text evidence="1">The sequence shown here is derived from an EMBL/GenBank/DDBJ whole genome shotgun (WGS) entry which is preliminary data.</text>
</comment>
<evidence type="ECO:0000313" key="1">
    <source>
        <dbReference type="EMBL" id="SER22022.1"/>
    </source>
</evidence>